<keyword evidence="3" id="KW-0519">Myristate</keyword>
<dbReference type="InterPro" id="IPR019142">
    <property type="entry name" value="Dymeclin"/>
</dbReference>
<dbReference type="GeneID" id="108559260"/>
<evidence type="ECO:0000256" key="1">
    <source>
        <dbReference type="ARBA" id="ARBA00010603"/>
    </source>
</evidence>
<comment type="similarity">
    <text evidence="1">Belongs to the dymeclin family.</text>
</comment>
<dbReference type="PANTHER" id="PTHR12895:SF9">
    <property type="entry name" value="DYMECLIN"/>
    <property type="match status" value="1"/>
</dbReference>
<accession>A0ABM1MBL1</accession>
<reference evidence="6" key="1">
    <citation type="submission" date="2025-08" db="UniProtKB">
        <authorList>
            <consortium name="RefSeq"/>
        </authorList>
    </citation>
    <scope>IDENTIFICATION</scope>
    <source>
        <tissue evidence="6">Whole Larva</tissue>
    </source>
</reference>
<evidence type="ECO:0000313" key="5">
    <source>
        <dbReference type="Proteomes" id="UP000695000"/>
    </source>
</evidence>
<sequence>MGIAISKQIDLSTNEYILRFIGKEHISRNDPFWNTFLSFNITLPSNSNEQLALESRIEPYLQQLLNHNLHSANLGALLQVFLIRATELISANDTNDTLYSWQAFNALFVIRCIIKYLAELLSEEQLMEHIESGPESKLEALIESLFGIIVDVPLKDITYAVHLEAVTTLLSLLSVQVHTNRRPDQLSIFRLIMKGRHAIHAPLFIKNLLQNFMDQKKAPPGFGSNQGTSIVLGIASELWSMLSFNRKNTEHVLETADGGDSPLATNSLLLILVLTNNCSIQPNPFRQCLFSCANSRDDNLVPTEAPGIFKIDYEQLYSVLCKRATGDAATLLLYLLLHRNPLFKTHLLARMDLDQLVIPILKTLYHAPNSNSHHIYMSLIILLILSEDDLFNRSIHETKLKTVTWYTERILSEVSLGGLLILVVIRTIQYNMLKMKDKYLHTNCLAALANMSAQFRELHPYVSQRLVSLFETLARRYQKYKLETAIPETEEVHVSLTQDAAETEQYLTVLEEVLRMVLEIFNSALTSQLTNNPNLVYTLLYKKDIFTSFKSNSAFQDIIHNIEIIIDYFSNLLSTKTQQHEVDAHLVLNVIVQGAKHWPKDRLTKFPDLKFKYVEEEQPEEFFVPYVWALVNQQSSIHWNGEGSTILNAVC</sequence>
<evidence type="ECO:0000256" key="3">
    <source>
        <dbReference type="ARBA" id="ARBA00022707"/>
    </source>
</evidence>
<gene>
    <name evidence="6" type="primary">LOC108559260</name>
</gene>
<dbReference type="PANTHER" id="PTHR12895">
    <property type="entry name" value="DYMECLIN"/>
    <property type="match status" value="1"/>
</dbReference>
<dbReference type="Pfam" id="PF09742">
    <property type="entry name" value="Dymeclin"/>
    <property type="match status" value="1"/>
</dbReference>
<evidence type="ECO:0000256" key="4">
    <source>
        <dbReference type="ARBA" id="ARBA00023288"/>
    </source>
</evidence>
<keyword evidence="4" id="KW-0449">Lipoprotein</keyword>
<evidence type="ECO:0000313" key="6">
    <source>
        <dbReference type="RefSeq" id="XP_017771961.1"/>
    </source>
</evidence>
<dbReference type="Proteomes" id="UP000695000">
    <property type="component" value="Unplaced"/>
</dbReference>
<keyword evidence="5" id="KW-1185">Reference proteome</keyword>
<protein>
    <recommendedName>
        <fullName evidence="2">Dymeclin</fullName>
    </recommendedName>
</protein>
<dbReference type="RefSeq" id="XP_017771961.1">
    <property type="nucleotide sequence ID" value="XM_017916472.1"/>
</dbReference>
<organism evidence="5 6">
    <name type="scientific">Nicrophorus vespilloides</name>
    <name type="common">Boreal carrion beetle</name>
    <dbReference type="NCBI Taxonomy" id="110193"/>
    <lineage>
        <taxon>Eukaryota</taxon>
        <taxon>Metazoa</taxon>
        <taxon>Ecdysozoa</taxon>
        <taxon>Arthropoda</taxon>
        <taxon>Hexapoda</taxon>
        <taxon>Insecta</taxon>
        <taxon>Pterygota</taxon>
        <taxon>Neoptera</taxon>
        <taxon>Endopterygota</taxon>
        <taxon>Coleoptera</taxon>
        <taxon>Polyphaga</taxon>
        <taxon>Staphyliniformia</taxon>
        <taxon>Silphidae</taxon>
        <taxon>Nicrophorinae</taxon>
        <taxon>Nicrophorus</taxon>
    </lineage>
</organism>
<proteinExistence type="inferred from homology"/>
<name>A0ABM1MBL1_NICVS</name>
<evidence type="ECO:0000256" key="2">
    <source>
        <dbReference type="ARBA" id="ARBA00015736"/>
    </source>
</evidence>